<dbReference type="HOGENOM" id="CLU_017509_0_0_1"/>
<feature type="domain" description="Septin-type G" evidence="4">
    <location>
        <begin position="1"/>
        <end position="382"/>
    </location>
</feature>
<organism evidence="5 6">
    <name type="scientific">Piloderma croceum (strain F 1598)</name>
    <dbReference type="NCBI Taxonomy" id="765440"/>
    <lineage>
        <taxon>Eukaryota</taxon>
        <taxon>Fungi</taxon>
        <taxon>Dikarya</taxon>
        <taxon>Basidiomycota</taxon>
        <taxon>Agaricomycotina</taxon>
        <taxon>Agaricomycetes</taxon>
        <taxon>Agaricomycetidae</taxon>
        <taxon>Atheliales</taxon>
        <taxon>Atheliaceae</taxon>
        <taxon>Piloderma</taxon>
    </lineage>
</organism>
<dbReference type="Pfam" id="PF00735">
    <property type="entry name" value="Septin"/>
    <property type="match status" value="3"/>
</dbReference>
<dbReference type="InterPro" id="IPR027417">
    <property type="entry name" value="P-loop_NTPase"/>
</dbReference>
<protein>
    <recommendedName>
        <fullName evidence="7">Zn(2)-C6 fungal-type domain-containing protein</fullName>
    </recommendedName>
</protein>
<feature type="compositionally biased region" description="Low complexity" evidence="2">
    <location>
        <begin position="262"/>
        <end position="277"/>
    </location>
</feature>
<evidence type="ECO:0000313" key="6">
    <source>
        <dbReference type="Proteomes" id="UP000054166"/>
    </source>
</evidence>
<gene>
    <name evidence="5" type="ORF">PILCRDRAFT_61107</name>
</gene>
<keyword evidence="6" id="KW-1185">Reference proteome</keyword>
<feature type="domain" description="Zn(2)-C6 fungal-type" evidence="3">
    <location>
        <begin position="487"/>
        <end position="517"/>
    </location>
</feature>
<dbReference type="SMART" id="SM00066">
    <property type="entry name" value="GAL4"/>
    <property type="match status" value="2"/>
</dbReference>
<evidence type="ECO:0000256" key="2">
    <source>
        <dbReference type="SAM" id="MobiDB-lite"/>
    </source>
</evidence>
<dbReference type="GO" id="GO:0005525">
    <property type="term" value="F:GTP binding"/>
    <property type="evidence" value="ECO:0007669"/>
    <property type="project" value="UniProtKB-KW"/>
</dbReference>
<feature type="compositionally biased region" description="Polar residues" evidence="2">
    <location>
        <begin position="461"/>
        <end position="476"/>
    </location>
</feature>
<dbReference type="STRING" id="765440.A0A0C3BRV0"/>
<dbReference type="CDD" id="cd00067">
    <property type="entry name" value="GAL4"/>
    <property type="match status" value="2"/>
</dbReference>
<keyword evidence="1" id="KW-0342">GTP-binding</keyword>
<feature type="compositionally biased region" description="Low complexity" evidence="2">
    <location>
        <begin position="798"/>
        <end position="811"/>
    </location>
</feature>
<feature type="compositionally biased region" description="Polar residues" evidence="2">
    <location>
        <begin position="598"/>
        <end position="609"/>
    </location>
</feature>
<dbReference type="InParanoid" id="A0A0C3BRV0"/>
<evidence type="ECO:0000259" key="4">
    <source>
        <dbReference type="PROSITE" id="PS51719"/>
    </source>
</evidence>
<feature type="region of interest" description="Disordered" evidence="2">
    <location>
        <begin position="626"/>
        <end position="677"/>
    </location>
</feature>
<dbReference type="OrthoDB" id="10261408at2759"/>
<dbReference type="InterPro" id="IPR036864">
    <property type="entry name" value="Zn2-C6_fun-type_DNA-bd_sf"/>
</dbReference>
<dbReference type="PANTHER" id="PTHR18884">
    <property type="entry name" value="SEPTIN"/>
    <property type="match status" value="1"/>
</dbReference>
<reference evidence="5 6" key="1">
    <citation type="submission" date="2014-04" db="EMBL/GenBank/DDBJ databases">
        <authorList>
            <consortium name="DOE Joint Genome Institute"/>
            <person name="Kuo A."/>
            <person name="Tarkka M."/>
            <person name="Buscot F."/>
            <person name="Kohler A."/>
            <person name="Nagy L.G."/>
            <person name="Floudas D."/>
            <person name="Copeland A."/>
            <person name="Barry K.W."/>
            <person name="Cichocki N."/>
            <person name="Veneault-Fourrey C."/>
            <person name="LaButti K."/>
            <person name="Lindquist E.A."/>
            <person name="Lipzen A."/>
            <person name="Lundell T."/>
            <person name="Morin E."/>
            <person name="Murat C."/>
            <person name="Sun H."/>
            <person name="Tunlid A."/>
            <person name="Henrissat B."/>
            <person name="Grigoriev I.V."/>
            <person name="Hibbett D.S."/>
            <person name="Martin F."/>
            <person name="Nordberg H.P."/>
            <person name="Cantor M.N."/>
            <person name="Hua S.X."/>
        </authorList>
    </citation>
    <scope>NUCLEOTIDE SEQUENCE [LARGE SCALE GENOMIC DNA]</scope>
    <source>
        <strain evidence="5 6">F 1598</strain>
    </source>
</reference>
<dbReference type="PROSITE" id="PS51719">
    <property type="entry name" value="G_SEPTIN"/>
    <property type="match status" value="1"/>
</dbReference>
<dbReference type="PRINTS" id="PR00755">
    <property type="entry name" value="AFLATOXINBRP"/>
</dbReference>
<feature type="domain" description="Zn(2)-C6 fungal-type" evidence="3">
    <location>
        <begin position="681"/>
        <end position="711"/>
    </location>
</feature>
<evidence type="ECO:0000256" key="1">
    <source>
        <dbReference type="RuleBase" id="RU004560"/>
    </source>
</evidence>
<feature type="region of interest" description="Disordered" evidence="2">
    <location>
        <begin position="721"/>
        <end position="811"/>
    </location>
</feature>
<accession>A0A0C3BRV0</accession>
<dbReference type="AlphaFoldDB" id="A0A0C3BRV0"/>
<feature type="compositionally biased region" description="Basic residues" evidence="2">
    <location>
        <begin position="521"/>
        <end position="531"/>
    </location>
</feature>
<name>A0A0C3BRV0_PILCF</name>
<dbReference type="InterPro" id="IPR030379">
    <property type="entry name" value="G_SEPTIN_dom"/>
</dbReference>
<dbReference type="SUPFAM" id="SSF57701">
    <property type="entry name" value="Zn2/Cys6 DNA-binding domain"/>
    <property type="match status" value="2"/>
</dbReference>
<feature type="region of interest" description="Disordered" evidence="2">
    <location>
        <begin position="233"/>
        <end position="277"/>
    </location>
</feature>
<dbReference type="Proteomes" id="UP000054166">
    <property type="component" value="Unassembled WGS sequence"/>
</dbReference>
<feature type="region of interest" description="Disordered" evidence="2">
    <location>
        <begin position="447"/>
        <end position="482"/>
    </location>
</feature>
<dbReference type="Gene3D" id="4.10.240.10">
    <property type="entry name" value="Zn(2)-C6 fungal-type DNA-binding domain"/>
    <property type="match status" value="2"/>
</dbReference>
<dbReference type="EMBL" id="KN832975">
    <property type="protein sequence ID" value="KIM89233.1"/>
    <property type="molecule type" value="Genomic_DNA"/>
</dbReference>
<feature type="compositionally biased region" description="Basic and acidic residues" evidence="2">
    <location>
        <begin position="764"/>
        <end position="785"/>
    </location>
</feature>
<dbReference type="GO" id="GO:0008270">
    <property type="term" value="F:zinc ion binding"/>
    <property type="evidence" value="ECO:0007669"/>
    <property type="project" value="InterPro"/>
</dbReference>
<feature type="region of interest" description="Disordered" evidence="2">
    <location>
        <begin position="402"/>
        <end position="433"/>
    </location>
</feature>
<dbReference type="PROSITE" id="PS50048">
    <property type="entry name" value="ZN2_CY6_FUNGAL_2"/>
    <property type="match status" value="2"/>
</dbReference>
<dbReference type="InterPro" id="IPR001138">
    <property type="entry name" value="Zn2Cys6_DnaBD"/>
</dbReference>
<reference evidence="6" key="2">
    <citation type="submission" date="2015-01" db="EMBL/GenBank/DDBJ databases">
        <title>Evolutionary Origins and Diversification of the Mycorrhizal Mutualists.</title>
        <authorList>
            <consortium name="DOE Joint Genome Institute"/>
            <consortium name="Mycorrhizal Genomics Consortium"/>
            <person name="Kohler A."/>
            <person name="Kuo A."/>
            <person name="Nagy L.G."/>
            <person name="Floudas D."/>
            <person name="Copeland A."/>
            <person name="Barry K.W."/>
            <person name="Cichocki N."/>
            <person name="Veneault-Fourrey C."/>
            <person name="LaButti K."/>
            <person name="Lindquist E.A."/>
            <person name="Lipzen A."/>
            <person name="Lundell T."/>
            <person name="Morin E."/>
            <person name="Murat C."/>
            <person name="Riley R."/>
            <person name="Ohm R."/>
            <person name="Sun H."/>
            <person name="Tunlid A."/>
            <person name="Henrissat B."/>
            <person name="Grigoriev I.V."/>
            <person name="Hibbett D.S."/>
            <person name="Martin F."/>
        </authorList>
    </citation>
    <scope>NUCLEOTIDE SEQUENCE [LARGE SCALE GENOMIC DNA]</scope>
    <source>
        <strain evidence="6">F 1598</strain>
    </source>
</reference>
<dbReference type="GO" id="GO:0000981">
    <property type="term" value="F:DNA-binding transcription factor activity, RNA polymerase II-specific"/>
    <property type="evidence" value="ECO:0007669"/>
    <property type="project" value="InterPro"/>
</dbReference>
<feature type="region of interest" description="Disordered" evidence="2">
    <location>
        <begin position="509"/>
        <end position="609"/>
    </location>
</feature>
<dbReference type="Pfam" id="PF00172">
    <property type="entry name" value="Zn_clus"/>
    <property type="match status" value="2"/>
</dbReference>
<feature type="compositionally biased region" description="Polar residues" evidence="2">
    <location>
        <begin position="241"/>
        <end position="256"/>
    </location>
</feature>
<dbReference type="Gene3D" id="3.40.50.300">
    <property type="entry name" value="P-loop containing nucleotide triphosphate hydrolases"/>
    <property type="match status" value="1"/>
</dbReference>
<evidence type="ECO:0008006" key="7">
    <source>
        <dbReference type="Google" id="ProtNLM"/>
    </source>
</evidence>
<dbReference type="PROSITE" id="PS00463">
    <property type="entry name" value="ZN2_CY6_FUNGAL_1"/>
    <property type="match status" value="2"/>
</dbReference>
<proteinExistence type="inferred from homology"/>
<evidence type="ECO:0000259" key="3">
    <source>
        <dbReference type="PROSITE" id="PS50048"/>
    </source>
</evidence>
<sequence>MNGYTLMVAGQRTGKTSFLRLLLETSDVSRTATMEQLTSVAKFVQGCSGHTSHIRTASIDVELDVEGNGRPQPLALTIIDTPSLDFTDETSLERMVSEMLRYVESKLAEGIEDEWKARNGDHHIHLCIYFLDPEDIVPPSTPVPLVPRPRTNSFPQPEPEPVILEPPVTTNSVLCRPTLPQTQTNIIRRLSARVNVLPVVARADTLTNDRLAALRLAVRRDLAEAGIGFGIFDTDNHPHSADSSGSSVNGDMTNGYANHANGSTSSPRGTSPTSPTSPSFLRLPYALISPDIYSHSDGVPRVSLPRHEIIHQYTPSNHHVPSSKLVRGKFVRNYRWGPLDVLDPTHSDFVALRTAIFHHMETLQKYTREYLFDKFRAEYLSQHHQRLPVSHHSLHHISQSIVSRPQLPPPPSTSRPALAIDTAPPHPAPNRLPPLSVSREVAIGREIHSAPPVRGPHPDAVSTSTSARVSPSAPRSTKQRTKKIPVACNFCRSRKLKCDGGRPACAQCIKRSNPCDYQPQSHKRRGTQRNRKQGDDSDSDMISGDEPSVDPLMSPEVPSHPLPRKPANVERRINLDAYNPNMAGPSDRRDDRMMSNHLGRSSGISMSASTDNRSLFRDNELPHIATLSLPGTEPSQSNALQGLPLPPIRPASEQQAAQRKRASTVPGRGRATSNTGPKVVACNFCRARKTKCDGITPSCSSCARRSLPCNYNHNAPANNLARKKAHRASAGNLRPTASPRSPSPPASSNGAFSNQAPLGPSDGPMRHEGISLESRELDLKRKNDDSELSQLQKRPRTESSPTSDSESLDSL</sequence>
<keyword evidence="1" id="KW-0547">Nucleotide-binding</keyword>
<evidence type="ECO:0000313" key="5">
    <source>
        <dbReference type="EMBL" id="KIM89233.1"/>
    </source>
</evidence>
<comment type="similarity">
    <text evidence="1">Belongs to the TRAFAC class TrmE-Era-EngA-EngB-Septin-like GTPase superfamily. Septin GTPase family.</text>
</comment>